<dbReference type="CDD" id="cd18720">
    <property type="entry name" value="PIN_YqxD-like"/>
    <property type="match status" value="1"/>
</dbReference>
<comment type="caution">
    <text evidence="3">The sequence shown here is derived from an EMBL/GenBank/DDBJ whole genome shotgun (WGS) entry which is preliminary data.</text>
</comment>
<dbReference type="AlphaFoldDB" id="A0A1Y5F824"/>
<dbReference type="Proteomes" id="UP000196531">
    <property type="component" value="Unassembled WGS sequence"/>
</dbReference>
<proteinExistence type="inferred from homology"/>
<dbReference type="PANTHER" id="PTHR35146:SF1">
    <property type="entry name" value="UPF0178 PROTEIN YAII"/>
    <property type="match status" value="1"/>
</dbReference>
<evidence type="ECO:0000256" key="1">
    <source>
        <dbReference type="ARBA" id="ARBA00008522"/>
    </source>
</evidence>
<evidence type="ECO:0000313" key="4">
    <source>
        <dbReference type="Proteomes" id="UP000196531"/>
    </source>
</evidence>
<evidence type="ECO:0000313" key="3">
    <source>
        <dbReference type="EMBL" id="OUR96934.1"/>
    </source>
</evidence>
<dbReference type="HAMAP" id="MF_00489">
    <property type="entry name" value="UPF0178"/>
    <property type="match status" value="1"/>
</dbReference>
<evidence type="ECO:0000256" key="2">
    <source>
        <dbReference type="HAMAP-Rule" id="MF_00489"/>
    </source>
</evidence>
<dbReference type="EMBL" id="MAAO01000006">
    <property type="protein sequence ID" value="OUR96934.1"/>
    <property type="molecule type" value="Genomic_DNA"/>
</dbReference>
<accession>A0A1Y5F824</accession>
<protein>
    <recommendedName>
        <fullName evidence="2">UPF0178 protein A9Q84_11400</fullName>
    </recommendedName>
</protein>
<reference evidence="4" key="1">
    <citation type="journal article" date="2017" name="Proc. Natl. Acad. Sci. U.S.A.">
        <title>Simulation of Deepwater Horizon oil plume reveals substrate specialization within a complex community of hydrocarbon-degraders.</title>
        <authorList>
            <person name="Hu P."/>
            <person name="Dubinsky E.A."/>
            <person name="Probst A.J."/>
            <person name="Wang J."/>
            <person name="Sieber C.M.K."/>
            <person name="Tom L.M."/>
            <person name="Gardinali P."/>
            <person name="Banfield J.F."/>
            <person name="Atlas R.M."/>
            <person name="Andersen G.L."/>
        </authorList>
    </citation>
    <scope>NUCLEOTIDE SEQUENCE [LARGE SCALE GENOMIC DNA]</scope>
</reference>
<sequence length="155" mass="17191">MSDAKNIKIWIDADACPKMVKEVIFKASFRLQLPVCLVANSYMSVPPESLITSIQVDKGADVADFYIVEHVGINDLVITADIPLAALVVEKNATAINPRGELYTEENVKERLSMRDFMQDLRDSGVNTGGPAPFGLKDKERFANSFNKILTKMLK</sequence>
<organism evidence="3 4">
    <name type="scientific">Halobacteriovorax marinus</name>
    <dbReference type="NCBI Taxonomy" id="97084"/>
    <lineage>
        <taxon>Bacteria</taxon>
        <taxon>Pseudomonadati</taxon>
        <taxon>Bdellovibrionota</taxon>
        <taxon>Bacteriovoracia</taxon>
        <taxon>Bacteriovoracales</taxon>
        <taxon>Halobacteriovoraceae</taxon>
        <taxon>Halobacteriovorax</taxon>
    </lineage>
</organism>
<dbReference type="PANTHER" id="PTHR35146">
    <property type="entry name" value="UPF0178 PROTEIN YAII"/>
    <property type="match status" value="1"/>
</dbReference>
<gene>
    <name evidence="3" type="ORF">A9Q84_11400</name>
</gene>
<dbReference type="Pfam" id="PF02639">
    <property type="entry name" value="DUF188"/>
    <property type="match status" value="1"/>
</dbReference>
<dbReference type="InterPro" id="IPR003791">
    <property type="entry name" value="UPF0178"/>
</dbReference>
<name>A0A1Y5F824_9BACT</name>
<dbReference type="NCBIfam" id="NF001095">
    <property type="entry name" value="PRK00124.1"/>
    <property type="match status" value="1"/>
</dbReference>
<comment type="similarity">
    <text evidence="1 2">Belongs to the UPF0178 family.</text>
</comment>